<accession>A0A182ML68</accession>
<evidence type="ECO:0000313" key="2">
    <source>
        <dbReference type="Proteomes" id="UP000075883"/>
    </source>
</evidence>
<dbReference type="EMBL" id="AXCM01010628">
    <property type="status" value="NOT_ANNOTATED_CDS"/>
    <property type="molecule type" value="Genomic_DNA"/>
</dbReference>
<dbReference type="EnsemblMetazoa" id="ACUA020950-RA">
    <property type="protein sequence ID" value="ACUA020950-PA"/>
    <property type="gene ID" value="ACUA020950"/>
</dbReference>
<name>A0A182ML68_9DIPT</name>
<organism evidence="1 2">
    <name type="scientific">Anopheles culicifacies</name>
    <dbReference type="NCBI Taxonomy" id="139723"/>
    <lineage>
        <taxon>Eukaryota</taxon>
        <taxon>Metazoa</taxon>
        <taxon>Ecdysozoa</taxon>
        <taxon>Arthropoda</taxon>
        <taxon>Hexapoda</taxon>
        <taxon>Insecta</taxon>
        <taxon>Pterygota</taxon>
        <taxon>Neoptera</taxon>
        <taxon>Endopterygota</taxon>
        <taxon>Diptera</taxon>
        <taxon>Nematocera</taxon>
        <taxon>Culicoidea</taxon>
        <taxon>Culicidae</taxon>
        <taxon>Anophelinae</taxon>
        <taxon>Anopheles</taxon>
        <taxon>culicifacies species complex</taxon>
    </lineage>
</organism>
<sequence length="105" mass="11230">MMHHLDFANGHRHVDGSLGMSGGTAGATMLHESFSSLVGNVPSAVDLNGADFLHHYSPAAVDYWSPVAYKNGTNPMKAMEGRASILINGTIVSRVTPDRLERHGD</sequence>
<reference evidence="1" key="2">
    <citation type="submission" date="2020-05" db="UniProtKB">
        <authorList>
            <consortium name="EnsemblMetazoa"/>
        </authorList>
    </citation>
    <scope>IDENTIFICATION</scope>
    <source>
        <strain evidence="1">A-37</strain>
    </source>
</reference>
<proteinExistence type="predicted"/>
<keyword evidence="2" id="KW-1185">Reference proteome</keyword>
<dbReference type="Proteomes" id="UP000075883">
    <property type="component" value="Unassembled WGS sequence"/>
</dbReference>
<dbReference type="AlphaFoldDB" id="A0A182ML68"/>
<protein>
    <submittedName>
        <fullName evidence="1">Uncharacterized protein</fullName>
    </submittedName>
</protein>
<reference evidence="2" key="1">
    <citation type="submission" date="2013-09" db="EMBL/GenBank/DDBJ databases">
        <title>The Genome Sequence of Anopheles culicifacies species A.</title>
        <authorList>
            <consortium name="The Broad Institute Genomics Platform"/>
            <person name="Neafsey D.E."/>
            <person name="Besansky N."/>
            <person name="Howell P."/>
            <person name="Walton C."/>
            <person name="Young S.K."/>
            <person name="Zeng Q."/>
            <person name="Gargeya S."/>
            <person name="Fitzgerald M."/>
            <person name="Haas B."/>
            <person name="Abouelleil A."/>
            <person name="Allen A.W."/>
            <person name="Alvarado L."/>
            <person name="Arachchi H.M."/>
            <person name="Berlin A.M."/>
            <person name="Chapman S.B."/>
            <person name="Gainer-Dewar J."/>
            <person name="Goldberg J."/>
            <person name="Griggs A."/>
            <person name="Gujja S."/>
            <person name="Hansen M."/>
            <person name="Howarth C."/>
            <person name="Imamovic A."/>
            <person name="Ireland A."/>
            <person name="Larimer J."/>
            <person name="McCowan C."/>
            <person name="Murphy C."/>
            <person name="Pearson M."/>
            <person name="Poon T.W."/>
            <person name="Priest M."/>
            <person name="Roberts A."/>
            <person name="Saif S."/>
            <person name="Shea T."/>
            <person name="Sisk P."/>
            <person name="Sykes S."/>
            <person name="Wortman J."/>
            <person name="Nusbaum C."/>
            <person name="Birren B."/>
        </authorList>
    </citation>
    <scope>NUCLEOTIDE SEQUENCE [LARGE SCALE GENOMIC DNA]</scope>
    <source>
        <strain evidence="2">A-37</strain>
    </source>
</reference>
<dbReference type="VEuPathDB" id="VectorBase:ACUA020950"/>
<evidence type="ECO:0000313" key="1">
    <source>
        <dbReference type="EnsemblMetazoa" id="ACUA020950-PA"/>
    </source>
</evidence>